<comment type="function">
    <text evidence="5">This is one of the proteins that binds to the 5S RNA in the ribosome where it forms part of the central protuberance.</text>
</comment>
<sequence>MQLMIECKARDAKAKPNALRREGLLPVVLYGHQGTESVSLTVKQKDADRLLRKAAVNNTMIDLQIPDMPWNGKALLREVQAHPWKNTVYHLSFFAVKAQDEVEVGVVLNFVGEPTGVKNDGGVLNTEINEVTVKCKVIDIPETIDVDVSAMGIGDSLTVADLVLPEGAVVAGDQTQTIATVLQGRTPDGESTVTTATAAAPAAE</sequence>
<evidence type="ECO:0000313" key="8">
    <source>
        <dbReference type="EMBL" id="PZO40988.1"/>
    </source>
</evidence>
<dbReference type="CDD" id="cd00495">
    <property type="entry name" value="Ribosomal_L25_TL5_CTC"/>
    <property type="match status" value="1"/>
</dbReference>
<evidence type="ECO:0000256" key="3">
    <source>
        <dbReference type="ARBA" id="ARBA00022980"/>
    </source>
</evidence>
<feature type="domain" description="Large ribosomal subunit protein bL25 beta" evidence="7">
    <location>
        <begin position="101"/>
        <end position="183"/>
    </location>
</feature>
<dbReference type="Gene3D" id="2.40.240.10">
    <property type="entry name" value="Ribosomal Protein L25, Chain P"/>
    <property type="match status" value="1"/>
</dbReference>
<evidence type="ECO:0000256" key="1">
    <source>
        <dbReference type="ARBA" id="ARBA00022730"/>
    </source>
</evidence>
<proteinExistence type="inferred from homology"/>
<dbReference type="InterPro" id="IPR037121">
    <property type="entry name" value="Ribosomal_bL25_C"/>
</dbReference>
<evidence type="ECO:0000259" key="7">
    <source>
        <dbReference type="Pfam" id="PF14693"/>
    </source>
</evidence>
<dbReference type="InterPro" id="IPR011035">
    <property type="entry name" value="Ribosomal_bL25/Gln-tRNA_synth"/>
</dbReference>
<evidence type="ECO:0000313" key="9">
    <source>
        <dbReference type="Proteomes" id="UP000249081"/>
    </source>
</evidence>
<dbReference type="Proteomes" id="UP000249081">
    <property type="component" value="Unassembled WGS sequence"/>
</dbReference>
<protein>
    <recommendedName>
        <fullName evidence="5">Large ribosomal subunit protein bL25</fullName>
    </recommendedName>
    <alternativeName>
        <fullName evidence="5">General stress protein CTC</fullName>
    </alternativeName>
</protein>
<dbReference type="NCBIfam" id="NF004612">
    <property type="entry name" value="PRK05943.1"/>
    <property type="match status" value="1"/>
</dbReference>
<dbReference type="GO" id="GO:0022625">
    <property type="term" value="C:cytosolic large ribosomal subunit"/>
    <property type="evidence" value="ECO:0007669"/>
    <property type="project" value="TreeGrafter"/>
</dbReference>
<evidence type="ECO:0000256" key="4">
    <source>
        <dbReference type="ARBA" id="ARBA00023274"/>
    </source>
</evidence>
<reference evidence="8 9" key="2">
    <citation type="submission" date="2018-06" db="EMBL/GenBank/DDBJ databases">
        <title>Metagenomic assembly of (sub)arctic Cyanobacteria and their associated microbiome from non-axenic cultures.</title>
        <authorList>
            <person name="Baurain D."/>
        </authorList>
    </citation>
    <scope>NUCLEOTIDE SEQUENCE [LARGE SCALE GENOMIC DNA]</scope>
    <source>
        <strain evidence="8">ULC041bin1</strain>
    </source>
</reference>
<dbReference type="Pfam" id="PF01386">
    <property type="entry name" value="Ribosomal_L25p"/>
    <property type="match status" value="1"/>
</dbReference>
<evidence type="ECO:0000256" key="2">
    <source>
        <dbReference type="ARBA" id="ARBA00022884"/>
    </source>
</evidence>
<dbReference type="NCBIfam" id="NF004139">
    <property type="entry name" value="PRK05618.4-2"/>
    <property type="match status" value="1"/>
</dbReference>
<dbReference type="InterPro" id="IPR020930">
    <property type="entry name" value="Ribosomal_uL5_bac-type"/>
</dbReference>
<feature type="domain" description="Large ribosomal subunit protein bL25 L25" evidence="6">
    <location>
        <begin position="5"/>
        <end position="93"/>
    </location>
</feature>
<dbReference type="PANTHER" id="PTHR33284">
    <property type="entry name" value="RIBOSOMAL PROTEIN L25/GLN-TRNA SYNTHETASE, ANTI-CODON-BINDING DOMAIN-CONTAINING PROTEIN"/>
    <property type="match status" value="1"/>
</dbReference>
<gene>
    <name evidence="5" type="primary">rplY</name>
    <name evidence="5" type="synonym">ctc</name>
    <name evidence="8" type="ORF">DCF17_11175</name>
</gene>
<dbReference type="AlphaFoldDB" id="A0A2W4YCT7"/>
<keyword evidence="3 5" id="KW-0689">Ribosomal protein</keyword>
<comment type="similarity">
    <text evidence="5">Belongs to the bacterial ribosomal protein bL25 family. CTC subfamily.</text>
</comment>
<keyword evidence="4 5" id="KW-0687">Ribonucleoprotein</keyword>
<dbReference type="HAMAP" id="MF_01334">
    <property type="entry name" value="Ribosomal_bL25_CTC"/>
    <property type="match status" value="1"/>
</dbReference>
<dbReference type="InterPro" id="IPR001021">
    <property type="entry name" value="Ribosomal_bL25_long"/>
</dbReference>
<dbReference type="GO" id="GO:0003735">
    <property type="term" value="F:structural constituent of ribosome"/>
    <property type="evidence" value="ECO:0007669"/>
    <property type="project" value="InterPro"/>
</dbReference>
<keyword evidence="1 5" id="KW-0699">rRNA-binding</keyword>
<dbReference type="PANTHER" id="PTHR33284:SF1">
    <property type="entry name" value="RIBOSOMAL PROTEIN L25_GLN-TRNA SYNTHETASE, ANTI-CODON-BINDING DOMAIN-CONTAINING PROTEIN"/>
    <property type="match status" value="1"/>
</dbReference>
<dbReference type="Gene3D" id="2.170.120.20">
    <property type="entry name" value="Ribosomal protein L25, beta domain"/>
    <property type="match status" value="1"/>
</dbReference>
<dbReference type="GO" id="GO:0008097">
    <property type="term" value="F:5S rRNA binding"/>
    <property type="evidence" value="ECO:0007669"/>
    <property type="project" value="InterPro"/>
</dbReference>
<name>A0A2W4YCT7_9CYAN</name>
<dbReference type="SUPFAM" id="SSF50715">
    <property type="entry name" value="Ribosomal protein L25-like"/>
    <property type="match status" value="1"/>
</dbReference>
<dbReference type="EMBL" id="QBMN01000068">
    <property type="protein sequence ID" value="PZO40988.1"/>
    <property type="molecule type" value="Genomic_DNA"/>
</dbReference>
<dbReference type="GO" id="GO:0006412">
    <property type="term" value="P:translation"/>
    <property type="evidence" value="ECO:0007669"/>
    <property type="project" value="UniProtKB-UniRule"/>
</dbReference>
<evidence type="ECO:0000259" key="6">
    <source>
        <dbReference type="Pfam" id="PF01386"/>
    </source>
</evidence>
<accession>A0A2W4YCT7</accession>
<organism evidence="8 9">
    <name type="scientific">Shackletoniella antarctica</name>
    <dbReference type="NCBI Taxonomy" id="268115"/>
    <lineage>
        <taxon>Bacteria</taxon>
        <taxon>Bacillati</taxon>
        <taxon>Cyanobacteriota</taxon>
        <taxon>Cyanophyceae</taxon>
        <taxon>Oculatellales</taxon>
        <taxon>Oculatellaceae</taxon>
        <taxon>Shackletoniella</taxon>
    </lineage>
</organism>
<dbReference type="InterPro" id="IPR020056">
    <property type="entry name" value="Rbsml_bL25/Gln-tRNA_synth_N"/>
</dbReference>
<comment type="caution">
    <text evidence="8">The sequence shown here is derived from an EMBL/GenBank/DDBJ whole genome shotgun (WGS) entry which is preliminary data.</text>
</comment>
<dbReference type="InterPro" id="IPR020057">
    <property type="entry name" value="Ribosomal_bL25_b-dom"/>
</dbReference>
<evidence type="ECO:0000256" key="5">
    <source>
        <dbReference type="HAMAP-Rule" id="MF_01334"/>
    </source>
</evidence>
<dbReference type="NCBIfam" id="TIGR00731">
    <property type="entry name" value="bL25_bact_ctc"/>
    <property type="match status" value="1"/>
</dbReference>
<keyword evidence="2 5" id="KW-0694">RNA-binding</keyword>
<dbReference type="InterPro" id="IPR029751">
    <property type="entry name" value="Ribosomal_L25_dom"/>
</dbReference>
<comment type="subunit">
    <text evidence="5">Part of the 50S ribosomal subunit; part of the 5S rRNA/L5/L18/L25 subcomplex. Contacts the 5S rRNA. Binds to the 5S rRNA independently of L5 and L18.</text>
</comment>
<dbReference type="Pfam" id="PF14693">
    <property type="entry name" value="Ribosomal_TL5_C"/>
    <property type="match status" value="1"/>
</dbReference>
<reference evidence="9" key="1">
    <citation type="submission" date="2018-04" db="EMBL/GenBank/DDBJ databases">
        <authorList>
            <person name="Cornet L."/>
        </authorList>
    </citation>
    <scope>NUCLEOTIDE SEQUENCE [LARGE SCALE GENOMIC DNA]</scope>
</reference>